<organism evidence="2 3">
    <name type="scientific">Acer saccharum</name>
    <name type="common">Sugar maple</name>
    <dbReference type="NCBI Taxonomy" id="4024"/>
    <lineage>
        <taxon>Eukaryota</taxon>
        <taxon>Viridiplantae</taxon>
        <taxon>Streptophyta</taxon>
        <taxon>Embryophyta</taxon>
        <taxon>Tracheophyta</taxon>
        <taxon>Spermatophyta</taxon>
        <taxon>Magnoliopsida</taxon>
        <taxon>eudicotyledons</taxon>
        <taxon>Gunneridae</taxon>
        <taxon>Pentapetalae</taxon>
        <taxon>rosids</taxon>
        <taxon>malvids</taxon>
        <taxon>Sapindales</taxon>
        <taxon>Sapindaceae</taxon>
        <taxon>Hippocastanoideae</taxon>
        <taxon>Acereae</taxon>
        <taxon>Acer</taxon>
    </lineage>
</organism>
<dbReference type="EMBL" id="JAUESC010000381">
    <property type="protein sequence ID" value="KAK0591119.1"/>
    <property type="molecule type" value="Genomic_DNA"/>
</dbReference>
<reference evidence="2" key="1">
    <citation type="journal article" date="2022" name="Plant J.">
        <title>Strategies of tolerance reflected in two North American maple genomes.</title>
        <authorList>
            <person name="McEvoy S.L."/>
            <person name="Sezen U.U."/>
            <person name="Trouern-Trend A."/>
            <person name="McMahon S.M."/>
            <person name="Schaberg P.G."/>
            <person name="Yang J."/>
            <person name="Wegrzyn J.L."/>
            <person name="Swenson N.G."/>
        </authorList>
    </citation>
    <scope>NUCLEOTIDE SEQUENCE</scope>
    <source>
        <strain evidence="2">NS2018</strain>
    </source>
</reference>
<name>A0AA39SLD6_ACESA</name>
<keyword evidence="3" id="KW-1185">Reference proteome</keyword>
<dbReference type="Proteomes" id="UP001168877">
    <property type="component" value="Unassembled WGS sequence"/>
</dbReference>
<evidence type="ECO:0000313" key="3">
    <source>
        <dbReference type="Proteomes" id="UP001168877"/>
    </source>
</evidence>
<evidence type="ECO:0000256" key="1">
    <source>
        <dbReference type="SAM" id="MobiDB-lite"/>
    </source>
</evidence>
<feature type="region of interest" description="Disordered" evidence="1">
    <location>
        <begin position="107"/>
        <end position="130"/>
    </location>
</feature>
<sequence length="130" mass="14362">MPELKMAKLLHKLPAEIKETVTVETTNGGKVGEQQKQADHENCIREPKVKESAEASFKNIQQYKAIIDEDRVADTISGDQNDGDYQVDEETGDILMHPRISLRVGGLEAIPEEPSTDVETGSSITNVEEI</sequence>
<dbReference type="AlphaFoldDB" id="A0AA39SLD6"/>
<comment type="caution">
    <text evidence="2">The sequence shown here is derived from an EMBL/GenBank/DDBJ whole genome shotgun (WGS) entry which is preliminary data.</text>
</comment>
<proteinExistence type="predicted"/>
<accession>A0AA39SLD6</accession>
<reference evidence="2" key="2">
    <citation type="submission" date="2023-06" db="EMBL/GenBank/DDBJ databases">
        <authorList>
            <person name="Swenson N.G."/>
            <person name="Wegrzyn J.L."/>
            <person name="Mcevoy S.L."/>
        </authorList>
    </citation>
    <scope>NUCLEOTIDE SEQUENCE</scope>
    <source>
        <strain evidence="2">NS2018</strain>
        <tissue evidence="2">Leaf</tissue>
    </source>
</reference>
<evidence type="ECO:0000313" key="2">
    <source>
        <dbReference type="EMBL" id="KAK0591119.1"/>
    </source>
</evidence>
<protein>
    <submittedName>
        <fullName evidence="2">Uncharacterized protein</fullName>
    </submittedName>
</protein>
<feature type="compositionally biased region" description="Polar residues" evidence="1">
    <location>
        <begin position="117"/>
        <end position="130"/>
    </location>
</feature>
<gene>
    <name evidence="2" type="ORF">LWI29_035771</name>
</gene>